<evidence type="ECO:0000313" key="1">
    <source>
        <dbReference type="EMBL" id="MDM9631802.1"/>
    </source>
</evidence>
<dbReference type="Gene3D" id="1.10.10.10">
    <property type="entry name" value="Winged helix-like DNA-binding domain superfamily/Winged helix DNA-binding domain"/>
    <property type="match status" value="1"/>
</dbReference>
<organism evidence="1 2">
    <name type="scientific">Robiginitalea aurantiaca</name>
    <dbReference type="NCBI Taxonomy" id="3056915"/>
    <lineage>
        <taxon>Bacteria</taxon>
        <taxon>Pseudomonadati</taxon>
        <taxon>Bacteroidota</taxon>
        <taxon>Flavobacteriia</taxon>
        <taxon>Flavobacteriales</taxon>
        <taxon>Flavobacteriaceae</taxon>
        <taxon>Robiginitalea</taxon>
    </lineage>
</organism>
<proteinExistence type="predicted"/>
<comment type="caution">
    <text evidence="1">The sequence shown here is derived from an EMBL/GenBank/DDBJ whole genome shotgun (WGS) entry which is preliminary data.</text>
</comment>
<dbReference type="EMBL" id="JAUDUY010000004">
    <property type="protein sequence ID" value="MDM9631802.1"/>
    <property type="molecule type" value="Genomic_DNA"/>
</dbReference>
<reference evidence="1" key="1">
    <citation type="submission" date="2023-06" db="EMBL/GenBank/DDBJ databases">
        <title>Robiginitalea aurantiacus sp. nov. and Algoriphagus sediminis sp. nov., isolated from coastal sediment.</title>
        <authorList>
            <person name="Zhou Z.Y."/>
            <person name="An J."/>
            <person name="Jia Y.W."/>
            <person name="Du Z.J."/>
        </authorList>
    </citation>
    <scope>NUCLEOTIDE SEQUENCE</scope>
    <source>
        <strain evidence="1">M39</strain>
    </source>
</reference>
<keyword evidence="2" id="KW-1185">Reference proteome</keyword>
<protein>
    <submittedName>
        <fullName evidence="1">DNA-binding protein</fullName>
    </submittedName>
</protein>
<gene>
    <name evidence="1" type="ORF">QU605_09985</name>
</gene>
<dbReference type="Proteomes" id="UP001174839">
    <property type="component" value="Unassembled WGS sequence"/>
</dbReference>
<name>A0ABT7WFV5_9FLAO</name>
<sequence>MKTIKHVERLQRLHNLIEMECTGSPAQIAERLRISERTVYYLIEQLRDYEARIGYDRGRKTYFYKDDFVLEVNFSICIGSPDQVTEILEGSYFKNRSRSEAFKKQQYL</sequence>
<dbReference type="GO" id="GO:0003677">
    <property type="term" value="F:DNA binding"/>
    <property type="evidence" value="ECO:0007669"/>
    <property type="project" value="UniProtKB-KW"/>
</dbReference>
<dbReference type="RefSeq" id="WP_289725166.1">
    <property type="nucleotide sequence ID" value="NZ_JAUDUY010000004.1"/>
</dbReference>
<keyword evidence="1" id="KW-0238">DNA-binding</keyword>
<accession>A0ABT7WFV5</accession>
<dbReference type="InterPro" id="IPR036388">
    <property type="entry name" value="WH-like_DNA-bd_sf"/>
</dbReference>
<evidence type="ECO:0000313" key="2">
    <source>
        <dbReference type="Proteomes" id="UP001174839"/>
    </source>
</evidence>